<accession>C0R862</accession>
<dbReference type="AlphaFoldDB" id="C0R862"/>
<dbReference type="EMBL" id="CP001433">
    <property type="protein sequence ID" value="ACN52652.1"/>
    <property type="molecule type" value="Genomic_DNA"/>
</dbReference>
<dbReference type="OrthoDB" id="352919at2"/>
<proteinExistence type="predicted"/>
<dbReference type="HOGENOM" id="CLU_124841_0_0_12"/>
<geneLocation type="plasmid" evidence="1 2">
    <name>VS116_lp54</name>
</geneLocation>
<name>C0R862_BORVA</name>
<dbReference type="GeneID" id="63641674"/>
<dbReference type="Pfam" id="PF02352">
    <property type="entry name" value="Decorin_bind"/>
    <property type="match status" value="1"/>
</dbReference>
<evidence type="ECO:0000313" key="2">
    <source>
        <dbReference type="Proteomes" id="UP000006163"/>
    </source>
</evidence>
<dbReference type="Gene3D" id="1.20.1420.40">
    <property type="entry name" value="Decorin-binding protein"/>
    <property type="match status" value="1"/>
</dbReference>
<organism evidence="1 2">
    <name type="scientific">Borreliella valaisiana VS116</name>
    <dbReference type="NCBI Taxonomy" id="445987"/>
    <lineage>
        <taxon>Bacteria</taxon>
        <taxon>Pseudomonadati</taxon>
        <taxon>Spirochaetota</taxon>
        <taxon>Spirochaetia</taxon>
        <taxon>Spirochaetales</taxon>
        <taxon>Borreliaceae</taxon>
        <taxon>Borreliella</taxon>
    </lineage>
</organism>
<dbReference type="InterPro" id="IPR003332">
    <property type="entry name" value="Decorin-bd"/>
</dbReference>
<gene>
    <name evidence="1" type="ORF">BVAVS116_A0021</name>
</gene>
<dbReference type="PROSITE" id="PS51257">
    <property type="entry name" value="PROKAR_LIPOPROTEIN"/>
    <property type="match status" value="1"/>
</dbReference>
<evidence type="ECO:0000313" key="1">
    <source>
        <dbReference type="EMBL" id="ACN52652.1"/>
    </source>
</evidence>
<sequence>MTIYNKILIKITLLVSLFIACSLTGKARLESSVKDITNEIDKAIEEAKKDGVELDKITDKKAGGKVAGPKIREAKQRAISLTEKFLKEIEEETIKLKENGGGKDEFLEMYKLMSKVSKAIEGIGVLKMSETASQAAEKTPATTAEGVIGIAKAMKAKLQNIKEKQNKK</sequence>
<dbReference type="RefSeq" id="WP_012665655.1">
    <property type="nucleotide sequence ID" value="NC_012177.1"/>
</dbReference>
<dbReference type="Proteomes" id="UP000006163">
    <property type="component" value="Plasmid VS116_lp54"/>
</dbReference>
<keyword evidence="2" id="KW-1185">Reference proteome</keyword>
<reference evidence="1 2" key="1">
    <citation type="journal article" date="2012" name="J. Bacteriol.">
        <title>Whole-Genome Sequences of Borrelia bissettii, Borrelia valaisiana, and Borrelia spielmanii.</title>
        <authorList>
            <person name="Schutzer S.E."/>
            <person name="Fraser-Liggett C.M."/>
            <person name="Qiu W.G."/>
            <person name="Kraiczy P."/>
            <person name="Mongodin E.F."/>
            <person name="Dunn J.J."/>
            <person name="Luft B.J."/>
            <person name="Casjens S.R."/>
        </authorList>
    </citation>
    <scope>NUCLEOTIDE SEQUENCE [LARGE SCALE GENOMIC DNA]</scope>
    <source>
        <strain evidence="1 2">VS116</strain>
        <plasmid evidence="1">VS116_lp54</plasmid>
    </source>
</reference>
<dbReference type="InterPro" id="IPR038353">
    <property type="entry name" value="Decorin-db_sf"/>
</dbReference>
<keyword evidence="1" id="KW-0614">Plasmid</keyword>
<dbReference type="InterPro" id="IPR054923">
    <property type="entry name" value="Decorin_bind_prot_A"/>
</dbReference>
<protein>
    <submittedName>
        <fullName evidence="1">Decorin binding protein A</fullName>
    </submittedName>
</protein>
<dbReference type="NCBIfam" id="NF033713">
    <property type="entry name" value="DbpA"/>
    <property type="match status" value="1"/>
</dbReference>